<organism evidence="2 4">
    <name type="scientific">Cyberlindnera jadinii (strain ATCC 18201 / CBS 1600 / BCRC 20928 / JCM 3617 / NBRC 0987 / NRRL Y-1542)</name>
    <name type="common">Torula yeast</name>
    <name type="synonym">Candida utilis</name>
    <dbReference type="NCBI Taxonomy" id="983966"/>
    <lineage>
        <taxon>Eukaryota</taxon>
        <taxon>Fungi</taxon>
        <taxon>Dikarya</taxon>
        <taxon>Ascomycota</taxon>
        <taxon>Saccharomycotina</taxon>
        <taxon>Saccharomycetes</taxon>
        <taxon>Phaffomycetales</taxon>
        <taxon>Phaffomycetaceae</taxon>
        <taxon>Cyberlindnera</taxon>
    </lineage>
</organism>
<dbReference type="OMA" id="WIDTWEI"/>
<dbReference type="GeneID" id="30988914"/>
<accession>A0A0H5C232</accession>
<dbReference type="Proteomes" id="UP000038830">
    <property type="component" value="Unassembled WGS sequence"/>
</dbReference>
<evidence type="ECO:0000313" key="3">
    <source>
        <dbReference type="EMBL" id="ODV74718.1"/>
    </source>
</evidence>
<dbReference type="InterPro" id="IPR026907">
    <property type="entry name" value="GCIP-like"/>
</dbReference>
<dbReference type="RefSeq" id="XP_020071757.1">
    <property type="nucleotide sequence ID" value="XM_020214518.1"/>
</dbReference>
<dbReference type="Gene3D" id="1.20.1420.10">
    <property type="entry name" value="Talin, central domain"/>
    <property type="match status" value="1"/>
</dbReference>
<proteinExistence type="predicted"/>
<keyword evidence="5" id="KW-1185">Reference proteome</keyword>
<evidence type="ECO:0000259" key="1">
    <source>
        <dbReference type="Pfam" id="PF13324"/>
    </source>
</evidence>
<reference evidence="4" key="2">
    <citation type="journal article" date="2015" name="J. Biotechnol.">
        <title>The structure of the Cyberlindnera jadinii genome and its relation to Candida utilis analyzed by the occurrence of single nucleotide polymorphisms.</title>
        <authorList>
            <person name="Rupp O."/>
            <person name="Brinkrolf K."/>
            <person name="Buerth C."/>
            <person name="Kunigo M."/>
            <person name="Schneider J."/>
            <person name="Jaenicke S."/>
            <person name="Goesmann A."/>
            <person name="Puehler A."/>
            <person name="Jaeger K.-E."/>
            <person name="Ernst J.F."/>
        </authorList>
    </citation>
    <scope>NUCLEOTIDE SEQUENCE [LARGE SCALE GENOMIC DNA]</scope>
    <source>
        <strain evidence="4">ATCC 18201 / CBS 1600 / BCRC 20928 / JCM 3617 / NBRC 0987 / NRRL Y-1542</strain>
    </source>
</reference>
<dbReference type="PANTHER" id="PTHR15492">
    <property type="entry name" value="CYCLIN D1-BINDING PROTEIN 1"/>
    <property type="match status" value="1"/>
</dbReference>
<evidence type="ECO:0000313" key="4">
    <source>
        <dbReference type="Proteomes" id="UP000038830"/>
    </source>
</evidence>
<dbReference type="EMBL" id="CDQK01000002">
    <property type="protein sequence ID" value="CEP21617.1"/>
    <property type="molecule type" value="Genomic_DNA"/>
</dbReference>
<sequence length="325" mass="36924">MEAYSEEDLRKLIASFREGLELYNKTLSESLEDVRNEPLENPNSELSKLAQLLYAHATKIGIAFRPPVSINASYEQLRETSSKLLLIVGLVAQFEPRAWSQLYHDEVVSQVREVISAFITLLDELEQLDFTDDSSENSEGRLISVGKVWDSCKSLEELMSLGNIGLLSKQIKLSIGIVEDASSELSEWLLDPYVETDILIGQDKEGEDDDDDDEVSHDTLEFANQWITKVKMLKLLLSSLAKSLPTKVADGSLLDQFNKEQKSLSANVDDLVCDIFLNQDKEQLDQNAQRVQDQSKLLIKLVRDLNKGDDKKTMWLDLWLEKFQH</sequence>
<dbReference type="Gene3D" id="1.20.1410.10">
    <property type="entry name" value="I/LWEQ domain"/>
    <property type="match status" value="1"/>
</dbReference>
<dbReference type="OrthoDB" id="4088536at2759"/>
<dbReference type="EMBL" id="KV453927">
    <property type="protein sequence ID" value="ODV74718.1"/>
    <property type="molecule type" value="Genomic_DNA"/>
</dbReference>
<feature type="domain" description="Cyclin-D1-binding protein 1-like N-terminal" evidence="1">
    <location>
        <begin position="45"/>
        <end position="189"/>
    </location>
</feature>
<protein>
    <recommendedName>
        <fullName evidence="1">Cyclin-D1-binding protein 1-like N-terminal domain-containing protein</fullName>
    </recommendedName>
</protein>
<dbReference type="GO" id="GO:0005634">
    <property type="term" value="C:nucleus"/>
    <property type="evidence" value="ECO:0007669"/>
    <property type="project" value="TreeGrafter"/>
</dbReference>
<gene>
    <name evidence="2" type="ORF">BN1211_1749</name>
    <name evidence="3" type="ORF">CYBJADRAFT_166505</name>
</gene>
<dbReference type="PANTHER" id="PTHR15492:SF1">
    <property type="entry name" value="CYCLIN-D1-BINDING PROTEIN 1"/>
    <property type="match status" value="1"/>
</dbReference>
<dbReference type="Proteomes" id="UP000094389">
    <property type="component" value="Unassembled WGS sequence"/>
</dbReference>
<accession>A0A1E4S5D5</accession>
<dbReference type="InterPro" id="IPR049317">
    <property type="entry name" value="GCIP-like_N"/>
</dbReference>
<reference evidence="2" key="1">
    <citation type="submission" date="2014-12" db="EMBL/GenBank/DDBJ databases">
        <authorList>
            <person name="Jaenicke S."/>
        </authorList>
    </citation>
    <scope>NUCLEOTIDE SEQUENCE [LARGE SCALE GENOMIC DNA]</scope>
    <source>
        <strain evidence="2">CBS1600</strain>
    </source>
</reference>
<evidence type="ECO:0000313" key="2">
    <source>
        <dbReference type="EMBL" id="CEP21617.1"/>
    </source>
</evidence>
<evidence type="ECO:0000313" key="5">
    <source>
        <dbReference type="Proteomes" id="UP000094389"/>
    </source>
</evidence>
<dbReference type="AlphaFoldDB" id="A0A0H5C232"/>
<dbReference type="Pfam" id="PF13324">
    <property type="entry name" value="GCIP_N"/>
    <property type="match status" value="1"/>
</dbReference>
<reference evidence="3 5" key="3">
    <citation type="journal article" date="2016" name="Proc. Natl. Acad. Sci. U.S.A.">
        <title>Comparative genomics of biotechnologically important yeasts.</title>
        <authorList>
            <person name="Riley R."/>
            <person name="Haridas S."/>
            <person name="Wolfe K.H."/>
            <person name="Lopes M.R."/>
            <person name="Hittinger C.T."/>
            <person name="Goeker M."/>
            <person name="Salamov A.A."/>
            <person name="Wisecaver J.H."/>
            <person name="Long T.M."/>
            <person name="Calvey C.H."/>
            <person name="Aerts A.L."/>
            <person name="Barry K.W."/>
            <person name="Choi C."/>
            <person name="Clum A."/>
            <person name="Coughlan A.Y."/>
            <person name="Deshpande S."/>
            <person name="Douglass A.P."/>
            <person name="Hanson S.J."/>
            <person name="Klenk H.-P."/>
            <person name="LaButti K.M."/>
            <person name="Lapidus A."/>
            <person name="Lindquist E.A."/>
            <person name="Lipzen A.M."/>
            <person name="Meier-Kolthoff J.P."/>
            <person name="Ohm R.A."/>
            <person name="Otillar R.P."/>
            <person name="Pangilinan J.L."/>
            <person name="Peng Y."/>
            <person name="Rokas A."/>
            <person name="Rosa C.A."/>
            <person name="Scheuner C."/>
            <person name="Sibirny A.A."/>
            <person name="Slot J.C."/>
            <person name="Stielow J.B."/>
            <person name="Sun H."/>
            <person name="Kurtzman C.P."/>
            <person name="Blackwell M."/>
            <person name="Grigoriev I.V."/>
            <person name="Jeffries T.W."/>
        </authorList>
    </citation>
    <scope>NUCLEOTIDE SEQUENCE [LARGE SCALE GENOMIC DNA]</scope>
    <source>
        <strain evidence="5">ATCC 18201 / CBS 1600 / BCRC 20928 / JCM 3617 / NBRC 0987 / NRRL Y-1542</strain>
        <strain evidence="3">NRRL Y-1542</strain>
    </source>
</reference>
<name>A0A0H5C232_CYBJN</name>
<dbReference type="STRING" id="983966.A0A0H5C232"/>